<keyword evidence="2" id="KW-1185">Reference proteome</keyword>
<dbReference type="RefSeq" id="WP_145431812.1">
    <property type="nucleotide sequence ID" value="NZ_CP036339.1"/>
</dbReference>
<protein>
    <submittedName>
        <fullName evidence="1">Uncharacterized protein</fullName>
    </submittedName>
</protein>
<name>A0A517TV16_9BACT</name>
<proteinExistence type="predicted"/>
<dbReference type="AlphaFoldDB" id="A0A517TV16"/>
<gene>
    <name evidence="1" type="ORF">I41_13900</name>
</gene>
<organism evidence="1 2">
    <name type="scientific">Lacipirellula limnantheis</name>
    <dbReference type="NCBI Taxonomy" id="2528024"/>
    <lineage>
        <taxon>Bacteria</taxon>
        <taxon>Pseudomonadati</taxon>
        <taxon>Planctomycetota</taxon>
        <taxon>Planctomycetia</taxon>
        <taxon>Pirellulales</taxon>
        <taxon>Lacipirellulaceae</taxon>
        <taxon>Lacipirellula</taxon>
    </lineage>
</organism>
<accession>A0A517TV16</accession>
<dbReference type="Proteomes" id="UP000317909">
    <property type="component" value="Chromosome"/>
</dbReference>
<evidence type="ECO:0000313" key="1">
    <source>
        <dbReference type="EMBL" id="QDT72220.1"/>
    </source>
</evidence>
<sequence>MHELNEFARHIVDLQLAGDLPNDISKVATIEVRNLYAFYIAPGRDGRDWPETPWAICTDDEFEEGFFEAYDYRVTNFACPGIVVPEEVGDYDDATPPEAGLTELDLIPADRSILSVTSFDHPLSMKEIAKHIEIANAGDPNVELCEYDNVRRRLMKSKPLVANGFIKGNKGSGYYRVK</sequence>
<dbReference type="EMBL" id="CP036339">
    <property type="protein sequence ID" value="QDT72220.1"/>
    <property type="molecule type" value="Genomic_DNA"/>
</dbReference>
<reference evidence="1 2" key="1">
    <citation type="submission" date="2019-02" db="EMBL/GenBank/DDBJ databases">
        <title>Deep-cultivation of Planctomycetes and their phenomic and genomic characterization uncovers novel biology.</title>
        <authorList>
            <person name="Wiegand S."/>
            <person name="Jogler M."/>
            <person name="Boedeker C."/>
            <person name="Pinto D."/>
            <person name="Vollmers J."/>
            <person name="Rivas-Marin E."/>
            <person name="Kohn T."/>
            <person name="Peeters S.H."/>
            <person name="Heuer A."/>
            <person name="Rast P."/>
            <person name="Oberbeckmann S."/>
            <person name="Bunk B."/>
            <person name="Jeske O."/>
            <person name="Meyerdierks A."/>
            <person name="Storesund J.E."/>
            <person name="Kallscheuer N."/>
            <person name="Luecker S."/>
            <person name="Lage O.M."/>
            <person name="Pohl T."/>
            <person name="Merkel B.J."/>
            <person name="Hornburger P."/>
            <person name="Mueller R.-W."/>
            <person name="Bruemmer F."/>
            <person name="Labrenz M."/>
            <person name="Spormann A.M."/>
            <person name="Op den Camp H."/>
            <person name="Overmann J."/>
            <person name="Amann R."/>
            <person name="Jetten M.S.M."/>
            <person name="Mascher T."/>
            <person name="Medema M.H."/>
            <person name="Devos D.P."/>
            <person name="Kaster A.-K."/>
            <person name="Ovreas L."/>
            <person name="Rohde M."/>
            <person name="Galperin M.Y."/>
            <person name="Jogler C."/>
        </authorList>
    </citation>
    <scope>NUCLEOTIDE SEQUENCE [LARGE SCALE GENOMIC DNA]</scope>
    <source>
        <strain evidence="1 2">I41</strain>
    </source>
</reference>
<evidence type="ECO:0000313" key="2">
    <source>
        <dbReference type="Proteomes" id="UP000317909"/>
    </source>
</evidence>
<dbReference type="KEGG" id="llh:I41_13900"/>